<dbReference type="GO" id="GO:0016747">
    <property type="term" value="F:acyltransferase activity, transferring groups other than amino-acyl groups"/>
    <property type="evidence" value="ECO:0007669"/>
    <property type="project" value="InterPro"/>
</dbReference>
<dbReference type="CDD" id="cd04301">
    <property type="entry name" value="NAT_SF"/>
    <property type="match status" value="1"/>
</dbReference>
<dbReference type="InterPro" id="IPR016181">
    <property type="entry name" value="Acyl_CoA_acyltransferase"/>
</dbReference>
<dbReference type="Pfam" id="PF00583">
    <property type="entry name" value="Acetyltransf_1"/>
    <property type="match status" value="1"/>
</dbReference>
<keyword evidence="1 4" id="KW-0808">Transferase</keyword>
<dbReference type="PANTHER" id="PTHR43072">
    <property type="entry name" value="N-ACETYLTRANSFERASE"/>
    <property type="match status" value="1"/>
</dbReference>
<evidence type="ECO:0000259" key="3">
    <source>
        <dbReference type="PROSITE" id="PS51186"/>
    </source>
</evidence>
<evidence type="ECO:0000313" key="4">
    <source>
        <dbReference type="EMBL" id="KUG05381.1"/>
    </source>
</evidence>
<dbReference type="InterPro" id="IPR000182">
    <property type="entry name" value="GNAT_dom"/>
</dbReference>
<comment type="caution">
    <text evidence="4">The sequence shown here is derived from an EMBL/GenBank/DDBJ whole genome shotgun (WGS) entry which is preliminary data.</text>
</comment>
<evidence type="ECO:0000256" key="2">
    <source>
        <dbReference type="ARBA" id="ARBA00023315"/>
    </source>
</evidence>
<keyword evidence="2" id="KW-0012">Acyltransferase</keyword>
<organism evidence="4">
    <name type="scientific">hydrocarbon metagenome</name>
    <dbReference type="NCBI Taxonomy" id="938273"/>
    <lineage>
        <taxon>unclassified sequences</taxon>
        <taxon>metagenomes</taxon>
        <taxon>ecological metagenomes</taxon>
    </lineage>
</organism>
<accession>A0A0W8EA05</accession>
<reference evidence="4" key="1">
    <citation type="journal article" date="2015" name="Proc. Natl. Acad. Sci. U.S.A.">
        <title>Networks of energetic and metabolic interactions define dynamics in microbial communities.</title>
        <authorList>
            <person name="Embree M."/>
            <person name="Liu J.K."/>
            <person name="Al-Bassam M.M."/>
            <person name="Zengler K."/>
        </authorList>
    </citation>
    <scope>NUCLEOTIDE SEQUENCE</scope>
</reference>
<name>A0A0W8EA05_9ZZZZ</name>
<dbReference type="SUPFAM" id="SSF55729">
    <property type="entry name" value="Acyl-CoA N-acyltransferases (Nat)"/>
    <property type="match status" value="1"/>
</dbReference>
<evidence type="ECO:0000256" key="1">
    <source>
        <dbReference type="ARBA" id="ARBA00022679"/>
    </source>
</evidence>
<gene>
    <name evidence="4" type="ORF">ASZ90_017186</name>
</gene>
<protein>
    <submittedName>
        <fullName evidence="4">Phosphinothricin n-acetyltransferase</fullName>
    </submittedName>
</protein>
<sequence length="166" mass="19384">MCKVRFEQIEEEHLNSILDIYQYYVLNTTATFHDHALSVDEMKKLVFFDNSKYRTFIIIEDEVIAGYVILKRYKEKGAYDATAEVTVYLKTEYIGRRLGSLAVQYIESYAKTVGIHVLIAYICGENLKSINLFCRNGYFKCAHYKDVGRKFDQVLDVVAYQKILDE</sequence>
<proteinExistence type="predicted"/>
<feature type="domain" description="N-acetyltransferase" evidence="3">
    <location>
        <begin position="4"/>
        <end position="165"/>
    </location>
</feature>
<dbReference type="PANTHER" id="PTHR43072:SF23">
    <property type="entry name" value="UPF0039 PROTEIN C11D3.02C"/>
    <property type="match status" value="1"/>
</dbReference>
<dbReference type="PROSITE" id="PS51186">
    <property type="entry name" value="GNAT"/>
    <property type="match status" value="1"/>
</dbReference>
<dbReference type="EMBL" id="LNQE01001817">
    <property type="protein sequence ID" value="KUG05381.1"/>
    <property type="molecule type" value="Genomic_DNA"/>
</dbReference>
<dbReference type="Gene3D" id="3.40.630.30">
    <property type="match status" value="1"/>
</dbReference>
<dbReference type="AlphaFoldDB" id="A0A0W8EA05"/>